<dbReference type="InterPro" id="IPR032710">
    <property type="entry name" value="NTF2-like_dom_sf"/>
</dbReference>
<reference evidence="2 3" key="1">
    <citation type="submission" date="2020-03" db="EMBL/GenBank/DDBJ databases">
        <title>Leucobacter sp. nov., isolated from beetles.</title>
        <authorList>
            <person name="Hyun D.-W."/>
            <person name="Bae J.-W."/>
        </authorList>
    </citation>
    <scope>NUCLEOTIDE SEQUENCE [LARGE SCALE GENOMIC DNA]</scope>
    <source>
        <strain evidence="2 3">HDW9A</strain>
    </source>
</reference>
<name>A0ABX6K1X3_9MICO</name>
<dbReference type="RefSeq" id="WP_166331371.1">
    <property type="nucleotide sequence ID" value="NZ_CP049933.1"/>
</dbReference>
<dbReference type="InterPro" id="IPR037401">
    <property type="entry name" value="SnoaL-like"/>
</dbReference>
<evidence type="ECO:0000313" key="2">
    <source>
        <dbReference type="EMBL" id="QIM19125.1"/>
    </source>
</evidence>
<dbReference type="Gene3D" id="3.10.450.50">
    <property type="match status" value="1"/>
</dbReference>
<dbReference type="SUPFAM" id="SSF54427">
    <property type="entry name" value="NTF2-like"/>
    <property type="match status" value="1"/>
</dbReference>
<proteinExistence type="predicted"/>
<protein>
    <submittedName>
        <fullName evidence="2">Nuclear transport factor 2 family protein</fullName>
    </submittedName>
</protein>
<dbReference type="Proteomes" id="UP000503441">
    <property type="component" value="Chromosome"/>
</dbReference>
<dbReference type="Pfam" id="PF12680">
    <property type="entry name" value="SnoaL_2"/>
    <property type="match status" value="1"/>
</dbReference>
<organism evidence="2 3">
    <name type="scientific">Leucobacter coleopterorum</name>
    <dbReference type="NCBI Taxonomy" id="2714933"/>
    <lineage>
        <taxon>Bacteria</taxon>
        <taxon>Bacillati</taxon>
        <taxon>Actinomycetota</taxon>
        <taxon>Actinomycetes</taxon>
        <taxon>Micrococcales</taxon>
        <taxon>Microbacteriaceae</taxon>
        <taxon>Leucobacter</taxon>
    </lineage>
</organism>
<evidence type="ECO:0000313" key="3">
    <source>
        <dbReference type="Proteomes" id="UP000503441"/>
    </source>
</evidence>
<sequence>MTPTEVVETFWACMQERDWAGVRGTLANDVVVEWPETNERFFGADDVVAVNREYPEGWEIRVLRIVQQGNLVVAEVEVPQKDVGVFRTAAFMEVMNGLITRSVEYWVQVGGSEPPAWRKDFASRAEVADRPGPQHGQVD</sequence>
<accession>A0ABX6K1X3</accession>
<evidence type="ECO:0000259" key="1">
    <source>
        <dbReference type="Pfam" id="PF12680"/>
    </source>
</evidence>
<dbReference type="EMBL" id="CP049933">
    <property type="protein sequence ID" value="QIM19125.1"/>
    <property type="molecule type" value="Genomic_DNA"/>
</dbReference>
<keyword evidence="3" id="KW-1185">Reference proteome</keyword>
<gene>
    <name evidence="2" type="ORF">G7066_12110</name>
</gene>
<feature type="domain" description="SnoaL-like" evidence="1">
    <location>
        <begin position="7"/>
        <end position="101"/>
    </location>
</feature>